<protein>
    <submittedName>
        <fullName evidence="1">Uncharacterized protein</fullName>
    </submittedName>
</protein>
<sequence length="145" mass="16513">MNGKDTMISGLRRWLQGYDGMSGGRLNVDGNPGKIGDFSIVADDIPEDVTQMMWARHRKRTFYLVRDCPFDAEDIAQNTENLNWYEDFAHWIYQCNLTGNYPSLGENITCVSVIDSSMGAIVTVVEDGRAAYRITLQVEYVERIF</sequence>
<evidence type="ECO:0000313" key="1">
    <source>
        <dbReference type="EMBL" id="MBU5489133.1"/>
    </source>
</evidence>
<comment type="caution">
    <text evidence="1">The sequence shown here is derived from an EMBL/GenBank/DDBJ whole genome shotgun (WGS) entry which is preliminary data.</text>
</comment>
<keyword evidence="2" id="KW-1185">Reference proteome</keyword>
<reference evidence="1 2" key="1">
    <citation type="submission" date="2021-06" db="EMBL/GenBank/DDBJ databases">
        <authorList>
            <person name="Sun Q."/>
            <person name="Li D."/>
        </authorList>
    </citation>
    <scope>NUCLEOTIDE SEQUENCE [LARGE SCALE GENOMIC DNA]</scope>
    <source>
        <strain evidence="1 2">MSJd-7</strain>
    </source>
</reference>
<accession>A0ABS6ENQ2</accession>
<dbReference type="RefSeq" id="WP_216468746.1">
    <property type="nucleotide sequence ID" value="NZ_JAHLQI010000001.1"/>
</dbReference>
<evidence type="ECO:0000313" key="2">
    <source>
        <dbReference type="Proteomes" id="UP000783588"/>
    </source>
</evidence>
<gene>
    <name evidence="1" type="ORF">KQI75_00585</name>
</gene>
<organism evidence="1 2">
    <name type="scientific">Butyricicoccus intestinisimiae</name>
    <dbReference type="NCBI Taxonomy" id="2841509"/>
    <lineage>
        <taxon>Bacteria</taxon>
        <taxon>Bacillati</taxon>
        <taxon>Bacillota</taxon>
        <taxon>Clostridia</taxon>
        <taxon>Eubacteriales</taxon>
        <taxon>Butyricicoccaceae</taxon>
        <taxon>Butyricicoccus</taxon>
    </lineage>
</organism>
<name>A0ABS6ENQ2_9FIRM</name>
<proteinExistence type="predicted"/>
<dbReference type="Proteomes" id="UP000783588">
    <property type="component" value="Unassembled WGS sequence"/>
</dbReference>
<dbReference type="EMBL" id="JAHLQI010000001">
    <property type="protein sequence ID" value="MBU5489133.1"/>
    <property type="molecule type" value="Genomic_DNA"/>
</dbReference>